<dbReference type="InterPro" id="IPR004171">
    <property type="entry name" value="cAMP_dep_PKI"/>
</dbReference>
<name>A0A1W4X663_AGRPL</name>
<sequence length="85" mass="9310">MPKRVSKVLTLRSKIEKTNLKSKKLNRLKGLKMLAVMATTQPGSSDNTSVDSDQPSNGNSKDFLSTGRTGRRNALPDVFGQFEGK</sequence>
<feature type="region of interest" description="Disordered" evidence="4">
    <location>
        <begin position="38"/>
        <end position="85"/>
    </location>
</feature>
<evidence type="ECO:0000256" key="4">
    <source>
        <dbReference type="SAM" id="MobiDB-lite"/>
    </source>
</evidence>
<evidence type="ECO:0000313" key="5">
    <source>
        <dbReference type="Proteomes" id="UP000192223"/>
    </source>
</evidence>
<evidence type="ECO:0000256" key="2">
    <source>
        <dbReference type="ARBA" id="ARBA00006393"/>
    </source>
</evidence>
<dbReference type="Proteomes" id="UP000192223">
    <property type="component" value="Unplaced"/>
</dbReference>
<feature type="compositionally biased region" description="Polar residues" evidence="4">
    <location>
        <begin position="38"/>
        <end position="68"/>
    </location>
</feature>
<evidence type="ECO:0000256" key="3">
    <source>
        <dbReference type="ARBA" id="ARBA00023013"/>
    </source>
</evidence>
<organism evidence="5 6">
    <name type="scientific">Agrilus planipennis</name>
    <name type="common">Emerald ash borer</name>
    <name type="synonym">Agrilus marcopoli</name>
    <dbReference type="NCBI Taxonomy" id="224129"/>
    <lineage>
        <taxon>Eukaryota</taxon>
        <taxon>Metazoa</taxon>
        <taxon>Ecdysozoa</taxon>
        <taxon>Arthropoda</taxon>
        <taxon>Hexapoda</taxon>
        <taxon>Insecta</taxon>
        <taxon>Pterygota</taxon>
        <taxon>Neoptera</taxon>
        <taxon>Endopterygota</taxon>
        <taxon>Coleoptera</taxon>
        <taxon>Polyphaga</taxon>
        <taxon>Elateriformia</taxon>
        <taxon>Buprestoidea</taxon>
        <taxon>Buprestidae</taxon>
        <taxon>Agrilinae</taxon>
        <taxon>Agrilus</taxon>
    </lineage>
</organism>
<comment type="similarity">
    <text evidence="2">Belongs to the PKI family.</text>
</comment>
<gene>
    <name evidence="6" type="primary">LOC108741320</name>
</gene>
<evidence type="ECO:0000256" key="1">
    <source>
        <dbReference type="ARBA" id="ARBA00002844"/>
    </source>
</evidence>
<dbReference type="RefSeq" id="XP_018331591.1">
    <property type="nucleotide sequence ID" value="XM_018476089.2"/>
</dbReference>
<dbReference type="OrthoDB" id="6380180at2759"/>
<dbReference type="GeneID" id="108741320"/>
<keyword evidence="5" id="KW-1185">Reference proteome</keyword>
<comment type="function">
    <text evidence="1">Extremely potent competitive inhibitor of cAMP-dependent protein kinase activity, this protein interacts with the catalytic subunit of the enzyme after the cAMP-induced dissociation of its regulatory chains.</text>
</comment>
<accession>A0A1W4X663</accession>
<dbReference type="GO" id="GO:0004862">
    <property type="term" value="F:cAMP-dependent protein kinase inhibitor activity"/>
    <property type="evidence" value="ECO:0007669"/>
    <property type="project" value="InterPro"/>
</dbReference>
<evidence type="ECO:0000313" key="6">
    <source>
        <dbReference type="RefSeq" id="XP_018331591.1"/>
    </source>
</evidence>
<keyword evidence="3" id="KW-0649">Protein kinase inhibitor</keyword>
<dbReference type="AlphaFoldDB" id="A0A1W4X663"/>
<protein>
    <submittedName>
        <fullName evidence="6">Uncharacterized protein LOC108741320 isoform X2</fullName>
    </submittedName>
</protein>
<proteinExistence type="inferred from homology"/>
<reference evidence="6" key="1">
    <citation type="submission" date="2025-08" db="UniProtKB">
        <authorList>
            <consortium name="RefSeq"/>
        </authorList>
    </citation>
    <scope>IDENTIFICATION</scope>
    <source>
        <tissue evidence="6">Entire body</tissue>
    </source>
</reference>
<dbReference type="Pfam" id="PF02827">
    <property type="entry name" value="PKI"/>
    <property type="match status" value="1"/>
</dbReference>